<dbReference type="AlphaFoldDB" id="L8WKS2"/>
<proteinExistence type="predicted"/>
<dbReference type="Proteomes" id="UP000011668">
    <property type="component" value="Unassembled WGS sequence"/>
</dbReference>
<comment type="caution">
    <text evidence="1">The sequence shown here is derived from an EMBL/GenBank/DDBJ whole genome shotgun (WGS) entry which is preliminary data.</text>
</comment>
<evidence type="ECO:0000313" key="1">
    <source>
        <dbReference type="EMBL" id="ELU38540.1"/>
    </source>
</evidence>
<sequence>MGLVLFFARTEMTGSPQYRGRNTQPSVIQCYRSSAKREKGCRRFLGRLENRKSRDQERRFGCRIRPDIFEMLVLSTRTVAPSHVSSCPLHQDSINKTNISCPSFPKPKLNVCPRSQRIDDPEFEQSATRYRYRFIITIVSLPTTAEFELGGEEGCRNRALEVLGAAAHKYPPVAQVNIFGPIPKYPKPKSLSVSKLGLGYPTAVVSPPSPICIRVHVDVWSLRVPDAVISRPHDRAKWDWDCPEFNSLLGPESPIADTAVHAAGQLGTLTAQVSPIWSKKAFQGRG</sequence>
<gene>
    <name evidence="1" type="ORF">AG1IA_07427</name>
</gene>
<keyword evidence="2" id="KW-1185">Reference proteome</keyword>
<evidence type="ECO:0000313" key="2">
    <source>
        <dbReference type="Proteomes" id="UP000011668"/>
    </source>
</evidence>
<protein>
    <submittedName>
        <fullName evidence="1">Uncharacterized protein</fullName>
    </submittedName>
</protein>
<name>L8WKS2_THACA</name>
<dbReference type="EMBL" id="AFRT01002129">
    <property type="protein sequence ID" value="ELU38540.1"/>
    <property type="molecule type" value="Genomic_DNA"/>
</dbReference>
<organism evidence="1 2">
    <name type="scientific">Thanatephorus cucumeris (strain AG1-IA)</name>
    <name type="common">Rice sheath blight fungus</name>
    <name type="synonym">Rhizoctonia solani</name>
    <dbReference type="NCBI Taxonomy" id="983506"/>
    <lineage>
        <taxon>Eukaryota</taxon>
        <taxon>Fungi</taxon>
        <taxon>Dikarya</taxon>
        <taxon>Basidiomycota</taxon>
        <taxon>Agaricomycotina</taxon>
        <taxon>Agaricomycetes</taxon>
        <taxon>Cantharellales</taxon>
        <taxon>Ceratobasidiaceae</taxon>
        <taxon>Rhizoctonia</taxon>
        <taxon>Rhizoctonia solani AG-1</taxon>
    </lineage>
</organism>
<reference evidence="1 2" key="1">
    <citation type="journal article" date="2013" name="Nat. Commun.">
        <title>The evolution and pathogenic mechanisms of the rice sheath blight pathogen.</title>
        <authorList>
            <person name="Zheng A."/>
            <person name="Lin R."/>
            <person name="Xu L."/>
            <person name="Qin P."/>
            <person name="Tang C."/>
            <person name="Ai P."/>
            <person name="Zhang D."/>
            <person name="Liu Y."/>
            <person name="Sun Z."/>
            <person name="Feng H."/>
            <person name="Wang Y."/>
            <person name="Chen Y."/>
            <person name="Liang X."/>
            <person name="Fu R."/>
            <person name="Li Q."/>
            <person name="Zhang J."/>
            <person name="Yu X."/>
            <person name="Xie Z."/>
            <person name="Ding L."/>
            <person name="Guan P."/>
            <person name="Tang J."/>
            <person name="Liang Y."/>
            <person name="Wang S."/>
            <person name="Deng Q."/>
            <person name="Li S."/>
            <person name="Zhu J."/>
            <person name="Wang L."/>
            <person name="Liu H."/>
            <person name="Li P."/>
        </authorList>
    </citation>
    <scope>NUCLEOTIDE SEQUENCE [LARGE SCALE GENOMIC DNA]</scope>
    <source>
        <strain evidence="2">AG-1 IA</strain>
    </source>
</reference>
<accession>L8WKS2</accession>
<dbReference type="HOGENOM" id="CLU_973793_0_0_1"/>